<proteinExistence type="predicted"/>
<dbReference type="HOGENOM" id="CLU_037534_0_0_1"/>
<dbReference type="SUPFAM" id="SSF48208">
    <property type="entry name" value="Six-hairpin glycosidases"/>
    <property type="match status" value="1"/>
</dbReference>
<feature type="chain" id="PRO_5002237803" evidence="2">
    <location>
        <begin position="20"/>
        <end position="426"/>
    </location>
</feature>
<protein>
    <submittedName>
        <fullName evidence="3">Uncharacterized protein</fullName>
    </submittedName>
</protein>
<dbReference type="Proteomes" id="UP000053392">
    <property type="component" value="Unassembled WGS sequence"/>
</dbReference>
<accession>A0A0D0T0H1</accession>
<dbReference type="Gene3D" id="1.50.10.10">
    <property type="match status" value="1"/>
</dbReference>
<evidence type="ECO:0000256" key="2">
    <source>
        <dbReference type="SAM" id="SignalP"/>
    </source>
</evidence>
<keyword evidence="1" id="KW-0378">Hydrolase</keyword>
<keyword evidence="2" id="KW-0732">Signal</keyword>
<dbReference type="PANTHER" id="PTHR41814">
    <property type="entry name" value="EXPRESSED PROTEIN"/>
    <property type="match status" value="1"/>
</dbReference>
<organism evidence="3 4">
    <name type="scientific">Cryptococcus deuterogattii Ram5</name>
    <dbReference type="NCBI Taxonomy" id="1296110"/>
    <lineage>
        <taxon>Eukaryota</taxon>
        <taxon>Fungi</taxon>
        <taxon>Dikarya</taxon>
        <taxon>Basidiomycota</taxon>
        <taxon>Agaricomycotina</taxon>
        <taxon>Tremellomycetes</taxon>
        <taxon>Tremellales</taxon>
        <taxon>Cryptococcaceae</taxon>
        <taxon>Cryptococcus</taxon>
        <taxon>Cryptococcus gattii species complex</taxon>
    </lineage>
</organism>
<gene>
    <name evidence="3" type="ORF">I313_05233</name>
</gene>
<dbReference type="InterPro" id="IPR008928">
    <property type="entry name" value="6-hairpin_glycosidase_sf"/>
</dbReference>
<name>A0A0D0T0H1_9TREE</name>
<evidence type="ECO:0000256" key="1">
    <source>
        <dbReference type="ARBA" id="ARBA00022801"/>
    </source>
</evidence>
<dbReference type="GO" id="GO:0005975">
    <property type="term" value="P:carbohydrate metabolic process"/>
    <property type="evidence" value="ECO:0007669"/>
    <property type="project" value="InterPro"/>
</dbReference>
<evidence type="ECO:0000313" key="3">
    <source>
        <dbReference type="EMBL" id="KIR39082.1"/>
    </source>
</evidence>
<dbReference type="InterPro" id="IPR010905">
    <property type="entry name" value="Glyco_hydro_88"/>
</dbReference>
<evidence type="ECO:0000313" key="4">
    <source>
        <dbReference type="Proteomes" id="UP000053392"/>
    </source>
</evidence>
<dbReference type="Pfam" id="PF07470">
    <property type="entry name" value="Glyco_hydro_88"/>
    <property type="match status" value="1"/>
</dbReference>
<dbReference type="GO" id="GO:0016787">
    <property type="term" value="F:hydrolase activity"/>
    <property type="evidence" value="ECO:0007669"/>
    <property type="project" value="UniProtKB-KW"/>
</dbReference>
<dbReference type="AlphaFoldDB" id="A0A0D0T0H1"/>
<keyword evidence="4" id="KW-1185">Reference proteome</keyword>
<dbReference type="PANTHER" id="PTHR41814:SF1">
    <property type="entry name" value="CELLULASE"/>
    <property type="match status" value="1"/>
</dbReference>
<dbReference type="InterPro" id="IPR012341">
    <property type="entry name" value="6hp_glycosidase-like_sf"/>
</dbReference>
<sequence length="426" mass="45443">MRSPNLTLILLAALPLASATHLSNKLQEKVYNVMEVISTHSWENGTKSQAILESKYPSYSVFASSSPIPLPAKFDENDIKDVVGVAQVTMSNRPPSNTSAAAHGGSTLLEDDAAGDPASLGVTILLANASTGNAQVNGVSYSDAAREELNYLLYDVPKTSAGAISHRADQVQLWSDSVYMVPPFLAYYGALDNNQTLLQQAYQQCKLYRDALRQSNGLWIHITGGNGTSDTNLWATGNGWAAAGMLRVWATINWSSFSDQLNSEKSDLESWVREILDASKPYITSNGIFYNYINNTSSFEDASSAALMSHVGLSALSRLSTLGITNDYVDMALGLLSAASSYVNSTGYLTQVVNPLDFSEQGEESPEGQSFLVMAYAAHKDWNNAGRAGHTNNDGLGSKSGALPQTGGLGSAVVIATGIFAILVTL</sequence>
<dbReference type="OrthoDB" id="4138492at2759"/>
<feature type="signal peptide" evidence="2">
    <location>
        <begin position="1"/>
        <end position="19"/>
    </location>
</feature>
<dbReference type="EMBL" id="KN847908">
    <property type="protein sequence ID" value="KIR39082.1"/>
    <property type="molecule type" value="Genomic_DNA"/>
</dbReference>
<reference evidence="3 4" key="1">
    <citation type="submission" date="2015-01" db="EMBL/GenBank/DDBJ databases">
        <title>The Genome Sequence of Cryptococcus gattii Ram5.</title>
        <authorList>
            <consortium name="The Broad Institute Genomics Platform"/>
            <person name="Cuomo C."/>
            <person name="Litvintseva A."/>
            <person name="Chen Y."/>
            <person name="Heitman J."/>
            <person name="Sun S."/>
            <person name="Springer D."/>
            <person name="Dromer F."/>
            <person name="Young S."/>
            <person name="Zeng Q."/>
            <person name="Gargeya S."/>
            <person name="Abouelleil A."/>
            <person name="Alvarado L."/>
            <person name="Chapman S.B."/>
            <person name="Gainer-Dewar J."/>
            <person name="Goldberg J."/>
            <person name="Griggs A."/>
            <person name="Gujja S."/>
            <person name="Hansen M."/>
            <person name="Howarth C."/>
            <person name="Imamovic A."/>
            <person name="Larimer J."/>
            <person name="Murphy C."/>
            <person name="Naylor J."/>
            <person name="Pearson M."/>
            <person name="Priest M."/>
            <person name="Roberts A."/>
            <person name="Saif S."/>
            <person name="Shea T."/>
            <person name="Sykes S."/>
            <person name="Wortman J."/>
            <person name="Nusbaum C."/>
            <person name="Birren B."/>
        </authorList>
    </citation>
    <scope>NUCLEOTIDE SEQUENCE [LARGE SCALE GENOMIC DNA]</scope>
    <source>
        <strain evidence="3 4">Ram5</strain>
    </source>
</reference>